<reference evidence="1 2" key="1">
    <citation type="submission" date="2024-07" db="EMBL/GenBank/DDBJ databases">
        <title>Section-level genome sequencing and comparative genomics of Aspergillus sections Usti and Cavernicolus.</title>
        <authorList>
            <consortium name="Lawrence Berkeley National Laboratory"/>
            <person name="Nybo J.L."/>
            <person name="Vesth T.C."/>
            <person name="Theobald S."/>
            <person name="Frisvad J.C."/>
            <person name="Larsen T.O."/>
            <person name="Kjaerboelling I."/>
            <person name="Rothschild-Mancinelli K."/>
            <person name="Lyhne E.K."/>
            <person name="Kogle M.E."/>
            <person name="Barry K."/>
            <person name="Clum A."/>
            <person name="Na H."/>
            <person name="Ledsgaard L."/>
            <person name="Lin J."/>
            <person name="Lipzen A."/>
            <person name="Kuo A."/>
            <person name="Riley R."/>
            <person name="Mondo S."/>
            <person name="LaButti K."/>
            <person name="Haridas S."/>
            <person name="Pangalinan J."/>
            <person name="Salamov A.A."/>
            <person name="Simmons B.A."/>
            <person name="Magnuson J.K."/>
            <person name="Chen J."/>
            <person name="Drula E."/>
            <person name="Henrissat B."/>
            <person name="Wiebenga A."/>
            <person name="Lubbers R.J."/>
            <person name="Gomes A.C."/>
            <person name="Macurrencykelacurrency M.R."/>
            <person name="Stajich J."/>
            <person name="Grigoriev I.V."/>
            <person name="Mortensen U.H."/>
            <person name="De vries R.P."/>
            <person name="Baker S.E."/>
            <person name="Andersen M.R."/>
        </authorList>
    </citation>
    <scope>NUCLEOTIDE SEQUENCE [LARGE SCALE GENOMIC DNA]</scope>
    <source>
        <strain evidence="1 2">CBS 756.74</strain>
    </source>
</reference>
<organism evidence="1 2">
    <name type="scientific">Aspergillus pseudodeflectus</name>
    <dbReference type="NCBI Taxonomy" id="176178"/>
    <lineage>
        <taxon>Eukaryota</taxon>
        <taxon>Fungi</taxon>
        <taxon>Dikarya</taxon>
        <taxon>Ascomycota</taxon>
        <taxon>Pezizomycotina</taxon>
        <taxon>Eurotiomycetes</taxon>
        <taxon>Eurotiomycetidae</taxon>
        <taxon>Eurotiales</taxon>
        <taxon>Aspergillaceae</taxon>
        <taxon>Aspergillus</taxon>
        <taxon>Aspergillus subgen. Nidulantes</taxon>
    </lineage>
</organism>
<gene>
    <name evidence="1" type="ORF">BJX68DRAFT_273226</name>
</gene>
<dbReference type="InterPro" id="IPR001128">
    <property type="entry name" value="Cyt_P450"/>
</dbReference>
<name>A0ABR4JC03_9EURO</name>
<accession>A0ABR4JC03</accession>
<dbReference type="Proteomes" id="UP001610444">
    <property type="component" value="Unassembled WGS sequence"/>
</dbReference>
<dbReference type="InterPro" id="IPR036396">
    <property type="entry name" value="Cyt_P450_sf"/>
</dbReference>
<evidence type="ECO:0000313" key="1">
    <source>
        <dbReference type="EMBL" id="KAL2837089.1"/>
    </source>
</evidence>
<dbReference type="RefSeq" id="XP_070892389.1">
    <property type="nucleotide sequence ID" value="XM_071047395.1"/>
</dbReference>
<dbReference type="GeneID" id="98162559"/>
<comment type="caution">
    <text evidence="1">The sequence shown here is derived from an EMBL/GenBank/DDBJ whole genome shotgun (WGS) entry which is preliminary data.</text>
</comment>
<sequence length="220" mass="25045">MHGRRRAPVSSFFSPSSVRQHLYRRIWECSEQMGSVLAEHHRRRTIVNGRATLLGWSNDSLRACSFGESLNLLADVDKAMAFNDVFKAFAAVYPFLKQCEWLIPFALSLPILPFRYIYPPLATLLTLHMSMIHLAAKHRREYRSQITQDRPRSKGKGRQNTLFHLLMASSLPESENRPKRMAHEGFEVLLAGSDTTARTIGIAAYHVMASRTLDRGCTKS</sequence>
<proteinExistence type="predicted"/>
<dbReference type="SUPFAM" id="SSF48264">
    <property type="entry name" value="Cytochrome P450"/>
    <property type="match status" value="1"/>
</dbReference>
<dbReference type="EMBL" id="JBFXLR010000103">
    <property type="protein sequence ID" value="KAL2837089.1"/>
    <property type="molecule type" value="Genomic_DNA"/>
</dbReference>
<evidence type="ECO:0000313" key="2">
    <source>
        <dbReference type="Proteomes" id="UP001610444"/>
    </source>
</evidence>
<dbReference type="Gene3D" id="1.10.630.10">
    <property type="entry name" value="Cytochrome P450"/>
    <property type="match status" value="1"/>
</dbReference>
<keyword evidence="2" id="KW-1185">Reference proteome</keyword>
<dbReference type="Pfam" id="PF00067">
    <property type="entry name" value="p450"/>
    <property type="match status" value="1"/>
</dbReference>
<protein>
    <submittedName>
        <fullName evidence="1">Cytochrome P450</fullName>
    </submittedName>
</protein>